<gene>
    <name evidence="2" type="primary">LOC107792570</name>
</gene>
<accession>A0AC58UM71</accession>
<evidence type="ECO:0000313" key="1">
    <source>
        <dbReference type="Proteomes" id="UP000790787"/>
    </source>
</evidence>
<dbReference type="RefSeq" id="XP_075110598.1">
    <property type="nucleotide sequence ID" value="XM_075254497.1"/>
</dbReference>
<reference evidence="1" key="1">
    <citation type="journal article" date="2014" name="Nat. Commun.">
        <title>The tobacco genome sequence and its comparison with those of tomato and potato.</title>
        <authorList>
            <person name="Sierro N."/>
            <person name="Battey J.N."/>
            <person name="Ouadi S."/>
            <person name="Bakaher N."/>
            <person name="Bovet L."/>
            <person name="Willig A."/>
            <person name="Goepfert S."/>
            <person name="Peitsch M.C."/>
            <person name="Ivanov N.V."/>
        </authorList>
    </citation>
    <scope>NUCLEOTIDE SEQUENCE [LARGE SCALE GENOMIC DNA]</scope>
</reference>
<proteinExistence type="predicted"/>
<keyword evidence="1" id="KW-1185">Reference proteome</keyword>
<protein>
    <submittedName>
        <fullName evidence="2">Uncharacterized protein LOC107792570</fullName>
    </submittedName>
</protein>
<reference evidence="2" key="2">
    <citation type="submission" date="2025-08" db="UniProtKB">
        <authorList>
            <consortium name="RefSeq"/>
        </authorList>
    </citation>
    <scope>IDENTIFICATION</scope>
    <source>
        <tissue evidence="2">Leaf</tissue>
    </source>
</reference>
<name>A0AC58UM71_TOBAC</name>
<dbReference type="Proteomes" id="UP000790787">
    <property type="component" value="Chromosome 1"/>
</dbReference>
<evidence type="ECO:0000313" key="2">
    <source>
        <dbReference type="RefSeq" id="XP_075110598.1"/>
    </source>
</evidence>
<organism evidence="1 2">
    <name type="scientific">Nicotiana tabacum</name>
    <name type="common">Common tobacco</name>
    <dbReference type="NCBI Taxonomy" id="4097"/>
    <lineage>
        <taxon>Eukaryota</taxon>
        <taxon>Viridiplantae</taxon>
        <taxon>Streptophyta</taxon>
        <taxon>Embryophyta</taxon>
        <taxon>Tracheophyta</taxon>
        <taxon>Spermatophyta</taxon>
        <taxon>Magnoliopsida</taxon>
        <taxon>eudicotyledons</taxon>
        <taxon>Gunneridae</taxon>
        <taxon>Pentapetalae</taxon>
        <taxon>asterids</taxon>
        <taxon>lamiids</taxon>
        <taxon>Solanales</taxon>
        <taxon>Solanaceae</taxon>
        <taxon>Nicotianoideae</taxon>
        <taxon>Nicotianeae</taxon>
        <taxon>Nicotiana</taxon>
    </lineage>
</organism>
<sequence length="110" mass="12696">MKLQNQTVCVSANIFLSVAKQLNRVLLQSPQESQWINQWNFHMKNLLTKATTSVCLLCRVKRRECQIYLDEIVNCLCTCVEILGAPNYKEWQTNDPTRSIRGIGFFSPIC</sequence>